<dbReference type="PANTHER" id="PTHR35372">
    <property type="entry name" value="ATP BINDING PROTEIN-RELATED"/>
    <property type="match status" value="1"/>
</dbReference>
<dbReference type="InterPro" id="IPR006500">
    <property type="entry name" value="Helicase_put_C_phage/plasmid"/>
</dbReference>
<dbReference type="PANTHER" id="PTHR35372:SF2">
    <property type="entry name" value="SF3 HELICASE DOMAIN-CONTAINING PROTEIN"/>
    <property type="match status" value="1"/>
</dbReference>
<proteinExistence type="predicted"/>
<organism evidence="5 6">
    <name type="scientific">Bacteroides xylanisolvens</name>
    <dbReference type="NCBI Taxonomy" id="371601"/>
    <lineage>
        <taxon>Bacteria</taxon>
        <taxon>Pseudomonadati</taxon>
        <taxon>Bacteroidota</taxon>
        <taxon>Bacteroidia</taxon>
        <taxon>Bacteroidales</taxon>
        <taxon>Bacteroidaceae</taxon>
        <taxon>Bacteroides</taxon>
    </lineage>
</organism>
<dbReference type="Proteomes" id="UP001198461">
    <property type="component" value="Unassembled WGS sequence"/>
</dbReference>
<dbReference type="Pfam" id="PF08706">
    <property type="entry name" value="D5_N"/>
    <property type="match status" value="1"/>
</dbReference>
<name>A0AAW4ST42_9BACE</name>
<dbReference type="Pfam" id="PF19263">
    <property type="entry name" value="DUF5906"/>
    <property type="match status" value="1"/>
</dbReference>
<dbReference type="Gene3D" id="3.40.50.300">
    <property type="entry name" value="P-loop containing nucleotide triphosphate hydrolases"/>
    <property type="match status" value="1"/>
</dbReference>
<accession>A0AAW4ST42</accession>
<dbReference type="InterPro" id="IPR051620">
    <property type="entry name" value="ORF904-like_C"/>
</dbReference>
<evidence type="ECO:0000256" key="3">
    <source>
        <dbReference type="ARBA" id="ARBA00022840"/>
    </source>
</evidence>
<keyword evidence="2" id="KW-0378">Hydrolase</keyword>
<evidence type="ECO:0000256" key="2">
    <source>
        <dbReference type="ARBA" id="ARBA00022801"/>
    </source>
</evidence>
<evidence type="ECO:0000313" key="5">
    <source>
        <dbReference type="EMBL" id="MCA4702617.1"/>
    </source>
</evidence>
<dbReference type="GO" id="GO:0005524">
    <property type="term" value="F:ATP binding"/>
    <property type="evidence" value="ECO:0007669"/>
    <property type="project" value="UniProtKB-KW"/>
</dbReference>
<protein>
    <submittedName>
        <fullName evidence="5">Phage/plasmid primase, P4 family</fullName>
    </submittedName>
</protein>
<dbReference type="RefSeq" id="WP_225450520.1">
    <property type="nucleotide sequence ID" value="NZ_JAIWXB010000009.1"/>
</dbReference>
<dbReference type="SUPFAM" id="SSF52540">
    <property type="entry name" value="P-loop containing nucleoside triphosphate hydrolases"/>
    <property type="match status" value="1"/>
</dbReference>
<evidence type="ECO:0000313" key="6">
    <source>
        <dbReference type="Proteomes" id="UP001198461"/>
    </source>
</evidence>
<dbReference type="EMBL" id="JAIWYE010000011">
    <property type="protein sequence ID" value="MCA4702617.1"/>
    <property type="molecule type" value="Genomic_DNA"/>
</dbReference>
<dbReference type="PROSITE" id="PS51206">
    <property type="entry name" value="SF3_HELICASE_1"/>
    <property type="match status" value="1"/>
</dbReference>
<reference evidence="5" key="1">
    <citation type="submission" date="2023-08" db="EMBL/GenBank/DDBJ databases">
        <title>Mucin Metabolism Genes Underlie the Key Renovations of Bacteroides xylanisolvens Genomes in Captive Great Apes.</title>
        <authorList>
            <person name="Nishida A.H."/>
        </authorList>
    </citation>
    <scope>NUCLEOTIDE SEQUENCE</scope>
    <source>
        <strain evidence="5">P13.H9</strain>
    </source>
</reference>
<evidence type="ECO:0000256" key="1">
    <source>
        <dbReference type="ARBA" id="ARBA00022741"/>
    </source>
</evidence>
<dbReference type="InterPro" id="IPR027417">
    <property type="entry name" value="P-loop_NTPase"/>
</dbReference>
<dbReference type="AlphaFoldDB" id="A0AAW4ST42"/>
<evidence type="ECO:0000259" key="4">
    <source>
        <dbReference type="PROSITE" id="PS51206"/>
    </source>
</evidence>
<feature type="domain" description="SF3 helicase" evidence="4">
    <location>
        <begin position="203"/>
        <end position="358"/>
    </location>
</feature>
<dbReference type="InterPro" id="IPR045455">
    <property type="entry name" value="NrS-1_pol-like_helicase"/>
</dbReference>
<dbReference type="GO" id="GO:0016787">
    <property type="term" value="F:hydrolase activity"/>
    <property type="evidence" value="ECO:0007669"/>
    <property type="project" value="UniProtKB-KW"/>
</dbReference>
<dbReference type="NCBIfam" id="TIGR01613">
    <property type="entry name" value="primase_Cterm"/>
    <property type="match status" value="1"/>
</dbReference>
<keyword evidence="1" id="KW-0547">Nucleotide-binding</keyword>
<comment type="caution">
    <text evidence="5">The sequence shown here is derived from an EMBL/GenBank/DDBJ whole genome shotgun (WGS) entry which is preliminary data.</text>
</comment>
<gene>
    <name evidence="5" type="ORF">LD004_03180</name>
</gene>
<sequence>MYTIKTILKEILGHLPKVDFKEVYAEDLYKRLETEKDADVKKLLQDKLYTIQITDEIKSVLVAEKVKEVAGKLGYGLMINQSKTAYLYNTVSWEMITELDLKHFLSNVFQRMGADKYTAKNVRIANKIYEQACYSLYNPAENDKDIKINLNNKTLLINDDGTVSEREHSADDYFFYALPYDYDPKAECPLFYKFLNEVLPQKDVQQVLKEFIGCCLNPSIKLEKVLCCVGTGANGKSVFFETMLRVLGEDNVSSYNINSLCDDKGYSRIMIKNKLLNYSSDFNGKIWGNGIFKQLASGEPVEARRLYQEPEMVRDYARLAFNCNSIPTSSDNSYGFRRRLLIIPFDMKIDPDKADPDLAKKLRAELPGILLWAIEGLKQFMLNGKKLSPSSTIEAMDQEYKEDTDSVVMFLKAKNYIPDSTGKKKLLDLHREYKEFCIGNSLKPENKTDFRIKLQGERYKVEKEGTNKAYMVGVSNSIPSVTSPFVSPT</sequence>
<dbReference type="InterPro" id="IPR014015">
    <property type="entry name" value="Helicase_SF3_DNA-vir"/>
</dbReference>
<keyword evidence="3" id="KW-0067">ATP-binding</keyword>
<dbReference type="InterPro" id="IPR014818">
    <property type="entry name" value="Phage/plasmid_primase_P4_C"/>
</dbReference>